<accession>A0A7S9D0Q6</accession>
<comment type="similarity">
    <text evidence="2">Belongs to the LysR transcriptional regulatory family.</text>
</comment>
<proteinExistence type="inferred from homology"/>
<dbReference type="PANTHER" id="PTHR30537:SF3">
    <property type="entry name" value="TRANSCRIPTIONAL REGULATORY PROTEIN"/>
    <property type="match status" value="1"/>
</dbReference>
<evidence type="ECO:0000259" key="6">
    <source>
        <dbReference type="PROSITE" id="PS50931"/>
    </source>
</evidence>
<comment type="function">
    <text evidence="1">NodD regulates the expression of the nodABCFE genes which encode other nodulation proteins. NodD is also a negative regulator of its own expression. Binds flavonoids as inducers.</text>
</comment>
<dbReference type="KEGG" id="bcou:IC761_21195"/>
<dbReference type="SUPFAM" id="SSF46785">
    <property type="entry name" value="Winged helix' DNA-binding domain"/>
    <property type="match status" value="1"/>
</dbReference>
<dbReference type="Pfam" id="PF00126">
    <property type="entry name" value="HTH_1"/>
    <property type="match status" value="1"/>
</dbReference>
<dbReference type="InterPro" id="IPR036388">
    <property type="entry name" value="WH-like_DNA-bd_sf"/>
</dbReference>
<reference evidence="7 8" key="1">
    <citation type="submission" date="2020-09" db="EMBL/GenBank/DDBJ databases">
        <title>Complete genomes of bradyrhizobia occurring on native shrubby legumes in Australia.</title>
        <authorList>
            <person name="Lafay B."/>
        </authorList>
    </citation>
    <scope>NUCLEOTIDE SEQUENCE [LARGE SCALE GENOMIC DNA]</scope>
    <source>
        <strain evidence="7 8">BDV5040</strain>
    </source>
</reference>
<keyword evidence="5" id="KW-0804">Transcription</keyword>
<dbReference type="EMBL" id="CP061379">
    <property type="protein sequence ID" value="QPF89030.1"/>
    <property type="molecule type" value="Genomic_DNA"/>
</dbReference>
<evidence type="ECO:0000256" key="1">
    <source>
        <dbReference type="ARBA" id="ARBA00003502"/>
    </source>
</evidence>
<evidence type="ECO:0000313" key="8">
    <source>
        <dbReference type="Proteomes" id="UP000594621"/>
    </source>
</evidence>
<evidence type="ECO:0000256" key="4">
    <source>
        <dbReference type="ARBA" id="ARBA00023125"/>
    </source>
</evidence>
<gene>
    <name evidence="7" type="ORF">IC761_21195</name>
</gene>
<keyword evidence="8" id="KW-1185">Reference proteome</keyword>
<dbReference type="InterPro" id="IPR000847">
    <property type="entry name" value="LysR_HTH_N"/>
</dbReference>
<dbReference type="InterPro" id="IPR058163">
    <property type="entry name" value="LysR-type_TF_proteobact-type"/>
</dbReference>
<dbReference type="PROSITE" id="PS50931">
    <property type="entry name" value="HTH_LYSR"/>
    <property type="match status" value="1"/>
</dbReference>
<dbReference type="GO" id="GO:0003700">
    <property type="term" value="F:DNA-binding transcription factor activity"/>
    <property type="evidence" value="ECO:0007669"/>
    <property type="project" value="InterPro"/>
</dbReference>
<name>A0A7S9D0Q6_9BRAD</name>
<protein>
    <submittedName>
        <fullName evidence="7">LysR family transcriptional regulator</fullName>
    </submittedName>
</protein>
<evidence type="ECO:0000256" key="5">
    <source>
        <dbReference type="ARBA" id="ARBA00023163"/>
    </source>
</evidence>
<dbReference type="RefSeq" id="WP_195798573.1">
    <property type="nucleotide sequence ID" value="NZ_CP061379.1"/>
</dbReference>
<dbReference type="InterPro" id="IPR036390">
    <property type="entry name" value="WH_DNA-bd_sf"/>
</dbReference>
<evidence type="ECO:0000256" key="3">
    <source>
        <dbReference type="ARBA" id="ARBA00023015"/>
    </source>
</evidence>
<dbReference type="Gene3D" id="1.10.10.10">
    <property type="entry name" value="Winged helix-like DNA-binding domain superfamily/Winged helix DNA-binding domain"/>
    <property type="match status" value="1"/>
</dbReference>
<dbReference type="Proteomes" id="UP000594621">
    <property type="component" value="Chromosome"/>
</dbReference>
<sequence>MDWQWDDVRFFLAVARAGSLSAAARTLGVGHVTVGRRIALLEKQLGVTLLNRNPDGFVTTSAGEAILRQCAAMESAATDLERIVAGHDSLLKGTVRVTCTEALAYQLVAPAIAALRKTHPELRVDLIIGVRSLDIARREADLAVRFARPSASDLICRKLGDVAFALYASKRYLASKGVPKQGHGLADHDLITFTGAPAAMSPFFMGEPLEGVRIALRCDSPFVQLRSAANHGGIAEAVCFLGDATPELVRVWPERPPARRPVWLIMHQDMRRAARIRAVSTAITEAFRRERRVLEQGGAAG</sequence>
<dbReference type="GO" id="GO:0006351">
    <property type="term" value="P:DNA-templated transcription"/>
    <property type="evidence" value="ECO:0007669"/>
    <property type="project" value="TreeGrafter"/>
</dbReference>
<dbReference type="GO" id="GO:0043565">
    <property type="term" value="F:sequence-specific DNA binding"/>
    <property type="evidence" value="ECO:0007669"/>
    <property type="project" value="TreeGrafter"/>
</dbReference>
<keyword evidence="4" id="KW-0238">DNA-binding</keyword>
<dbReference type="Gene3D" id="3.40.190.290">
    <property type="match status" value="1"/>
</dbReference>
<dbReference type="AlphaFoldDB" id="A0A7S9D0Q6"/>
<feature type="domain" description="HTH lysR-type" evidence="6">
    <location>
        <begin position="1"/>
        <end position="60"/>
    </location>
</feature>
<organism evidence="7 8">
    <name type="scientific">Bradyrhizobium commune</name>
    <dbReference type="NCBI Taxonomy" id="83627"/>
    <lineage>
        <taxon>Bacteria</taxon>
        <taxon>Pseudomonadati</taxon>
        <taxon>Pseudomonadota</taxon>
        <taxon>Alphaproteobacteria</taxon>
        <taxon>Hyphomicrobiales</taxon>
        <taxon>Nitrobacteraceae</taxon>
        <taxon>Bradyrhizobium</taxon>
    </lineage>
</organism>
<dbReference type="InterPro" id="IPR005119">
    <property type="entry name" value="LysR_subst-bd"/>
</dbReference>
<dbReference type="PANTHER" id="PTHR30537">
    <property type="entry name" value="HTH-TYPE TRANSCRIPTIONAL REGULATOR"/>
    <property type="match status" value="1"/>
</dbReference>
<keyword evidence="3" id="KW-0805">Transcription regulation</keyword>
<evidence type="ECO:0000313" key="7">
    <source>
        <dbReference type="EMBL" id="QPF89030.1"/>
    </source>
</evidence>
<dbReference type="Pfam" id="PF03466">
    <property type="entry name" value="LysR_substrate"/>
    <property type="match status" value="1"/>
</dbReference>
<evidence type="ECO:0000256" key="2">
    <source>
        <dbReference type="ARBA" id="ARBA00009437"/>
    </source>
</evidence>
<dbReference type="SUPFAM" id="SSF53850">
    <property type="entry name" value="Periplasmic binding protein-like II"/>
    <property type="match status" value="1"/>
</dbReference>